<reference evidence="2 3" key="1">
    <citation type="submission" date="2015-03" db="EMBL/GenBank/DDBJ databases">
        <title>Genomics and transcriptomics of the oil-accumulating basidiomycete yeast T. oleaginosus allow insights into substrate utilization and the diverse evolutionary trajectories of mating systems in fungi.</title>
        <authorList>
            <consortium name="DOE Joint Genome Institute"/>
            <person name="Kourist R."/>
            <person name="Kracht O."/>
            <person name="Bracharz F."/>
            <person name="Lipzen A."/>
            <person name="Nolan M."/>
            <person name="Ohm R."/>
            <person name="Grigoriev I."/>
            <person name="Sun S."/>
            <person name="Heitman J."/>
            <person name="Bruck T."/>
            <person name="Nowrousian M."/>
        </authorList>
    </citation>
    <scope>NUCLEOTIDE SEQUENCE [LARGE SCALE GENOMIC DNA]</scope>
    <source>
        <strain evidence="2 3">IBC0246</strain>
    </source>
</reference>
<keyword evidence="3" id="KW-1185">Reference proteome</keyword>
<dbReference type="GeneID" id="28985804"/>
<feature type="compositionally biased region" description="Polar residues" evidence="1">
    <location>
        <begin position="24"/>
        <end position="44"/>
    </location>
</feature>
<evidence type="ECO:0000256" key="1">
    <source>
        <dbReference type="SAM" id="MobiDB-lite"/>
    </source>
</evidence>
<proteinExistence type="predicted"/>
<dbReference type="RefSeq" id="XP_018281068.1">
    <property type="nucleotide sequence ID" value="XM_018425201.1"/>
</dbReference>
<protein>
    <recommendedName>
        <fullName evidence="4">F-box domain-containing protein</fullName>
    </recommendedName>
</protein>
<evidence type="ECO:0000313" key="2">
    <source>
        <dbReference type="EMBL" id="KLT44577.1"/>
    </source>
</evidence>
<feature type="region of interest" description="Disordered" evidence="1">
    <location>
        <begin position="24"/>
        <end position="65"/>
    </location>
</feature>
<accession>A0A0J0XU52</accession>
<organism evidence="2 3">
    <name type="scientific">Cutaneotrichosporon oleaginosum</name>
    <dbReference type="NCBI Taxonomy" id="879819"/>
    <lineage>
        <taxon>Eukaryota</taxon>
        <taxon>Fungi</taxon>
        <taxon>Dikarya</taxon>
        <taxon>Basidiomycota</taxon>
        <taxon>Agaricomycotina</taxon>
        <taxon>Tremellomycetes</taxon>
        <taxon>Trichosporonales</taxon>
        <taxon>Trichosporonaceae</taxon>
        <taxon>Cutaneotrichosporon</taxon>
    </lineage>
</organism>
<gene>
    <name evidence="2" type="ORF">CC85DRAFT_300416</name>
</gene>
<name>A0A0J0XU52_9TREE</name>
<evidence type="ECO:0008006" key="4">
    <source>
        <dbReference type="Google" id="ProtNLM"/>
    </source>
</evidence>
<dbReference type="Proteomes" id="UP000053611">
    <property type="component" value="Unassembled WGS sequence"/>
</dbReference>
<sequence>MLAGWFSERHRIFMNAYYGLAQNTSRPVNPLRTPQSPDEGSSPSLIPEMIAPAAPPQRPHHCPSPSADCPTFQIHPRHPLSPFYPHLAESIVASLPHDARLALRATCKALRHTVDAVFVRSLIVTPVGLLSPIGRIPIRDLNARPELHSRVKAIDMVLLTALSSVNEAAITSLPILQDMSGLKIVRTSAEKALTRFETTRSVIRVFEPTYSNPGRRWTPWRLHARPLPNCERLVLLVLYHEPRDLTSAQLTPRFWNFPPSMKEVVLHVRPHPCPKEDITKSRCRPDNGFEGWSRLLGLLRALFYSGKRITLVGKGWDPAWILEDDPSHGFEEAWRAQCTLELISSGMEKEAAAAKVEEHFVFVSEEDYRAQVGETAWRVETAASLADLEEGEI</sequence>
<dbReference type="EMBL" id="KQ087186">
    <property type="protein sequence ID" value="KLT44577.1"/>
    <property type="molecule type" value="Genomic_DNA"/>
</dbReference>
<dbReference type="AlphaFoldDB" id="A0A0J0XU52"/>
<evidence type="ECO:0000313" key="3">
    <source>
        <dbReference type="Proteomes" id="UP000053611"/>
    </source>
</evidence>